<comment type="caution">
    <text evidence="5">The sequence shown here is derived from an EMBL/GenBank/DDBJ whole genome shotgun (WGS) entry which is preliminary data.</text>
</comment>
<name>A0ABT7PMB3_9BACT</name>
<evidence type="ECO:0000256" key="3">
    <source>
        <dbReference type="SAM" id="Phobius"/>
    </source>
</evidence>
<keyword evidence="3" id="KW-0472">Membrane</keyword>
<evidence type="ECO:0000256" key="1">
    <source>
        <dbReference type="ARBA" id="ARBA00022723"/>
    </source>
</evidence>
<dbReference type="PANTHER" id="PTHR31302">
    <property type="entry name" value="TRANSMEMBRANE PROTEIN WITH METALLOPHOSPHOESTERASE DOMAIN-RELATED"/>
    <property type="match status" value="1"/>
</dbReference>
<evidence type="ECO:0000313" key="6">
    <source>
        <dbReference type="Proteomes" id="UP001239462"/>
    </source>
</evidence>
<feature type="transmembrane region" description="Helical" evidence="3">
    <location>
        <begin position="6"/>
        <end position="28"/>
    </location>
</feature>
<accession>A0ABT7PMB3</accession>
<organism evidence="5 6">
    <name type="scientific">Roseiconus lacunae</name>
    <dbReference type="NCBI Taxonomy" id="2605694"/>
    <lineage>
        <taxon>Bacteria</taxon>
        <taxon>Pseudomonadati</taxon>
        <taxon>Planctomycetota</taxon>
        <taxon>Planctomycetia</taxon>
        <taxon>Pirellulales</taxon>
        <taxon>Pirellulaceae</taxon>
        <taxon>Roseiconus</taxon>
    </lineage>
</organism>
<dbReference type="InterPro" id="IPR029052">
    <property type="entry name" value="Metallo-depent_PP-like"/>
</dbReference>
<feature type="transmembrane region" description="Helical" evidence="3">
    <location>
        <begin position="40"/>
        <end position="59"/>
    </location>
</feature>
<evidence type="ECO:0000259" key="4">
    <source>
        <dbReference type="Pfam" id="PF00149"/>
    </source>
</evidence>
<dbReference type="CDD" id="cd07385">
    <property type="entry name" value="MPP_YkuE_C"/>
    <property type="match status" value="1"/>
</dbReference>
<evidence type="ECO:0000256" key="2">
    <source>
        <dbReference type="ARBA" id="ARBA00022801"/>
    </source>
</evidence>
<reference evidence="5 6" key="1">
    <citation type="submission" date="2023-06" db="EMBL/GenBank/DDBJ databases">
        <title>Roseiconus lacunae JC819 isolated from Gulf of Mannar region, Tamil Nadu.</title>
        <authorList>
            <person name="Pk S."/>
            <person name="Ch S."/>
            <person name="Ch V.R."/>
        </authorList>
    </citation>
    <scope>NUCLEOTIDE SEQUENCE [LARGE SCALE GENOMIC DNA]</scope>
    <source>
        <strain evidence="5 6">JC819</strain>
    </source>
</reference>
<proteinExistence type="predicted"/>
<feature type="domain" description="Calcineurin-like phosphoesterase" evidence="4">
    <location>
        <begin position="170"/>
        <end position="326"/>
    </location>
</feature>
<sequence>MNGFWNVLLFLLILIGHGGLHVAIYNRVNAFGWQRKTIKRWVKAFFINTFALPTLILLTQHEALNAIIRGEPAWGQLSAWTLTYFGVCLATWGVFGIPWLLWRPIFGLEWADAKRQSRMIDVAKTTNRSLLLTPKAQFESRLPFNQLLELSIDEIELPVAGLPEKLDGYRIAHLSDIHLTGEIHADYARYVVAQATRFRPDLFALTGDIIDSQPCIDWLFDIFSPAQARDGCFFILGNHDTRVVDSWETRQAMDRAGWIDLGSQAAERELAGVNSLVVGNESPWFERPIVPESDAEFRLLLSHSPDQIWWARRHGFQLMLAGHTHGGQGRLPVAGPILSPSFHGSRFASGSFYKAPTTLQVSRGLGGVHLLRLNCRPELSIVTLRSQSS</sequence>
<feature type="transmembrane region" description="Helical" evidence="3">
    <location>
        <begin position="79"/>
        <end position="102"/>
    </location>
</feature>
<dbReference type="InterPro" id="IPR004843">
    <property type="entry name" value="Calcineurin-like_PHP"/>
</dbReference>
<keyword evidence="3" id="KW-1133">Transmembrane helix</keyword>
<dbReference type="PANTHER" id="PTHR31302:SF31">
    <property type="entry name" value="PHOSPHODIESTERASE YAEI"/>
    <property type="match status" value="1"/>
</dbReference>
<dbReference type="Proteomes" id="UP001239462">
    <property type="component" value="Unassembled WGS sequence"/>
</dbReference>
<protein>
    <submittedName>
        <fullName evidence="5">Metallophosphoesterase</fullName>
    </submittedName>
</protein>
<keyword evidence="1" id="KW-0479">Metal-binding</keyword>
<keyword evidence="6" id="KW-1185">Reference proteome</keyword>
<keyword evidence="3" id="KW-0812">Transmembrane</keyword>
<dbReference type="RefSeq" id="WP_149499029.1">
    <property type="nucleotide sequence ID" value="NZ_CP141221.1"/>
</dbReference>
<dbReference type="InterPro" id="IPR051158">
    <property type="entry name" value="Metallophosphoesterase_sf"/>
</dbReference>
<keyword evidence="2" id="KW-0378">Hydrolase</keyword>
<dbReference type="Gene3D" id="3.60.21.10">
    <property type="match status" value="1"/>
</dbReference>
<dbReference type="EMBL" id="JASZZN010000013">
    <property type="protein sequence ID" value="MDM4017419.1"/>
    <property type="molecule type" value="Genomic_DNA"/>
</dbReference>
<evidence type="ECO:0000313" key="5">
    <source>
        <dbReference type="EMBL" id="MDM4017419.1"/>
    </source>
</evidence>
<gene>
    <name evidence="5" type="ORF">QTN89_18365</name>
</gene>
<dbReference type="Pfam" id="PF00149">
    <property type="entry name" value="Metallophos"/>
    <property type="match status" value="1"/>
</dbReference>
<dbReference type="SUPFAM" id="SSF56300">
    <property type="entry name" value="Metallo-dependent phosphatases"/>
    <property type="match status" value="1"/>
</dbReference>